<dbReference type="Proteomes" id="UP000887564">
    <property type="component" value="Unplaced"/>
</dbReference>
<dbReference type="WBParaSite" id="PEQ_0000051001-mRNA-1">
    <property type="protein sequence ID" value="PEQ_0000051001-mRNA-1"/>
    <property type="gene ID" value="PEQ_0000051001"/>
</dbReference>
<dbReference type="Pfam" id="PF00022">
    <property type="entry name" value="Actin"/>
    <property type="match status" value="1"/>
</dbReference>
<dbReference type="InterPro" id="IPR043129">
    <property type="entry name" value="ATPase_NBD"/>
</dbReference>
<sequence length="149" mass="16532">MYSLKGILPTMQLAALWKNALCLQIDSARFTAPEGLFKPNRWGLDIKALHQLIHEAIQLAPIDSRKTLLRNIYLAGGASLLPGLAERLELEISALVAPTIHTQVHLSPWRYNAAYLGAQIIASSTQFDTTCVTLDNLNEFINQLQCSTF</sequence>
<keyword evidence="1" id="KW-1185">Reference proteome</keyword>
<name>A0A914R1N1_PAREQ</name>
<protein>
    <submittedName>
        <fullName evidence="2">Cell division protein FtsA</fullName>
    </submittedName>
</protein>
<dbReference type="PANTHER" id="PTHR11937">
    <property type="entry name" value="ACTIN"/>
    <property type="match status" value="1"/>
</dbReference>
<dbReference type="AlphaFoldDB" id="A0A914R1N1"/>
<evidence type="ECO:0000313" key="1">
    <source>
        <dbReference type="Proteomes" id="UP000887564"/>
    </source>
</evidence>
<dbReference type="Gene3D" id="3.30.420.40">
    <property type="match status" value="2"/>
</dbReference>
<evidence type="ECO:0000313" key="2">
    <source>
        <dbReference type="WBParaSite" id="PEQ_0000051001-mRNA-1"/>
    </source>
</evidence>
<accession>A0A914R1N1</accession>
<organism evidence="1 2">
    <name type="scientific">Parascaris equorum</name>
    <name type="common">Equine roundworm</name>
    <dbReference type="NCBI Taxonomy" id="6256"/>
    <lineage>
        <taxon>Eukaryota</taxon>
        <taxon>Metazoa</taxon>
        <taxon>Ecdysozoa</taxon>
        <taxon>Nematoda</taxon>
        <taxon>Chromadorea</taxon>
        <taxon>Rhabditida</taxon>
        <taxon>Spirurina</taxon>
        <taxon>Ascaridomorpha</taxon>
        <taxon>Ascaridoidea</taxon>
        <taxon>Ascarididae</taxon>
        <taxon>Parascaris</taxon>
    </lineage>
</organism>
<proteinExistence type="predicted"/>
<dbReference type="Gene3D" id="3.90.640.10">
    <property type="entry name" value="Actin, Chain A, domain 4"/>
    <property type="match status" value="1"/>
</dbReference>
<reference evidence="2" key="1">
    <citation type="submission" date="2022-11" db="UniProtKB">
        <authorList>
            <consortium name="WormBaseParasite"/>
        </authorList>
    </citation>
    <scope>IDENTIFICATION</scope>
</reference>
<dbReference type="InterPro" id="IPR004000">
    <property type="entry name" value="Actin"/>
</dbReference>
<dbReference type="SUPFAM" id="SSF53067">
    <property type="entry name" value="Actin-like ATPase domain"/>
    <property type="match status" value="1"/>
</dbReference>